<sequence>MKRVAVTFAQTRSPVEWGMQAKLTPMRFERGAMTQRRDGQTWTVQRLFHNGHEMLYILTFYLPRFLNQTYMEKLVTVFHELYHISPAFDGDIRRFEGACYMHTGSQASYDKQMEEFVRQYLRMKSPTSLRLFLRHDFHGLRKSHGNVVGLRLPNPRIIPMDDAA</sequence>
<organism evidence="1 2">
    <name type="scientific">Fuerstiella marisgermanici</name>
    <dbReference type="NCBI Taxonomy" id="1891926"/>
    <lineage>
        <taxon>Bacteria</taxon>
        <taxon>Pseudomonadati</taxon>
        <taxon>Planctomycetota</taxon>
        <taxon>Planctomycetia</taxon>
        <taxon>Planctomycetales</taxon>
        <taxon>Planctomycetaceae</taxon>
        <taxon>Fuerstiella</taxon>
    </lineage>
</organism>
<evidence type="ECO:0000313" key="2">
    <source>
        <dbReference type="Proteomes" id="UP000187735"/>
    </source>
</evidence>
<reference evidence="1 2" key="1">
    <citation type="journal article" date="2016" name="Front. Microbiol.">
        <title>Fuerstia marisgermanicae gen. nov., sp. nov., an Unusual Member of the Phylum Planctomycetes from the German Wadden Sea.</title>
        <authorList>
            <person name="Kohn T."/>
            <person name="Heuer A."/>
            <person name="Jogler M."/>
            <person name="Vollmers J."/>
            <person name="Boedeker C."/>
            <person name="Bunk B."/>
            <person name="Rast P."/>
            <person name="Borchert D."/>
            <person name="Glockner I."/>
            <person name="Freese H.M."/>
            <person name="Klenk H.P."/>
            <person name="Overmann J."/>
            <person name="Kaster A.K."/>
            <person name="Rohde M."/>
            <person name="Wiegand S."/>
            <person name="Jogler C."/>
        </authorList>
    </citation>
    <scope>NUCLEOTIDE SEQUENCE [LARGE SCALE GENOMIC DNA]</scope>
    <source>
        <strain evidence="1 2">NH11</strain>
    </source>
</reference>
<dbReference type="KEGG" id="fmr:Fuma_05876"/>
<dbReference type="EMBL" id="CP017641">
    <property type="protein sequence ID" value="APZ96208.1"/>
    <property type="molecule type" value="Genomic_DNA"/>
</dbReference>
<proteinExistence type="predicted"/>
<dbReference type="Proteomes" id="UP000187735">
    <property type="component" value="Chromosome"/>
</dbReference>
<evidence type="ECO:0008006" key="3">
    <source>
        <dbReference type="Google" id="ProtNLM"/>
    </source>
</evidence>
<accession>A0A1P8WQ76</accession>
<protein>
    <recommendedName>
        <fullName evidence="3">Phage metallopeptidase domain-containing protein</fullName>
    </recommendedName>
</protein>
<dbReference type="AlphaFoldDB" id="A0A1P8WQ76"/>
<gene>
    <name evidence="1" type="ORF">Fuma_05876</name>
</gene>
<evidence type="ECO:0000313" key="1">
    <source>
        <dbReference type="EMBL" id="APZ96208.1"/>
    </source>
</evidence>
<dbReference type="STRING" id="1891926.Fuma_05876"/>
<name>A0A1P8WQ76_9PLAN</name>
<keyword evidence="2" id="KW-1185">Reference proteome</keyword>